<dbReference type="Gene3D" id="3.30.360.10">
    <property type="entry name" value="Dihydrodipicolinate Reductase, domain 2"/>
    <property type="match status" value="1"/>
</dbReference>
<dbReference type="InterPro" id="IPR050984">
    <property type="entry name" value="Gfo/Idh/MocA_domain"/>
</dbReference>
<accession>A0A9N9PS65</accession>
<dbReference type="OrthoDB" id="2129491at2759"/>
<dbReference type="InterPro" id="IPR055170">
    <property type="entry name" value="GFO_IDH_MocA-like_dom"/>
</dbReference>
<dbReference type="GO" id="GO:0000166">
    <property type="term" value="F:nucleotide binding"/>
    <property type="evidence" value="ECO:0007669"/>
    <property type="project" value="InterPro"/>
</dbReference>
<evidence type="ECO:0000256" key="2">
    <source>
        <dbReference type="ARBA" id="ARBA00023002"/>
    </source>
</evidence>
<feature type="domain" description="GFO/IDH/MocA-like oxidoreductase" evidence="7">
    <location>
        <begin position="146"/>
        <end position="288"/>
    </location>
</feature>
<evidence type="ECO:0000256" key="1">
    <source>
        <dbReference type="ARBA" id="ARBA00010928"/>
    </source>
</evidence>
<dbReference type="PANTHER" id="PTHR22604">
    <property type="entry name" value="OXIDOREDUCTASES"/>
    <property type="match status" value="1"/>
</dbReference>
<evidence type="ECO:0000313" key="9">
    <source>
        <dbReference type="Proteomes" id="UP000696280"/>
    </source>
</evidence>
<evidence type="ECO:0000256" key="3">
    <source>
        <dbReference type="ARBA" id="ARBA00038984"/>
    </source>
</evidence>
<keyword evidence="9" id="KW-1185">Reference proteome</keyword>
<evidence type="ECO:0000313" key="8">
    <source>
        <dbReference type="EMBL" id="CAG8953855.1"/>
    </source>
</evidence>
<dbReference type="Gene3D" id="3.40.50.720">
    <property type="entry name" value="NAD(P)-binding Rossmann-like Domain"/>
    <property type="match status" value="1"/>
</dbReference>
<name>A0A9N9PS65_9HELO</name>
<dbReference type="InterPro" id="IPR000683">
    <property type="entry name" value="Gfo/Idh/MocA-like_OxRdtase_N"/>
</dbReference>
<keyword evidence="2" id="KW-0560">Oxidoreductase</keyword>
<evidence type="ECO:0000259" key="6">
    <source>
        <dbReference type="Pfam" id="PF01408"/>
    </source>
</evidence>
<dbReference type="SUPFAM" id="SSF55347">
    <property type="entry name" value="Glyceraldehyde-3-phosphate dehydrogenase-like, C-terminal domain"/>
    <property type="match status" value="1"/>
</dbReference>
<feature type="domain" description="Gfo/Idh/MocA-like oxidoreductase N-terminal" evidence="6">
    <location>
        <begin position="6"/>
        <end position="133"/>
    </location>
</feature>
<dbReference type="GO" id="GO:0047837">
    <property type="term" value="F:D-xylose 1-dehydrogenase (NADP+) activity"/>
    <property type="evidence" value="ECO:0007669"/>
    <property type="project" value="UniProtKB-EC"/>
</dbReference>
<proteinExistence type="inferred from homology"/>
<comment type="similarity">
    <text evidence="1">Belongs to the Gfo/Idh/MocA family.</text>
</comment>
<dbReference type="Proteomes" id="UP000696280">
    <property type="component" value="Unassembled WGS sequence"/>
</dbReference>
<dbReference type="Pfam" id="PF01408">
    <property type="entry name" value="GFO_IDH_MocA"/>
    <property type="match status" value="1"/>
</dbReference>
<comment type="catalytic activity">
    <reaction evidence="5">
        <text>D-xylose + NADP(+) = D-xylono-1,5-lactone + NADPH + H(+)</text>
        <dbReference type="Rhea" id="RHEA:22000"/>
        <dbReference type="ChEBI" id="CHEBI:15378"/>
        <dbReference type="ChEBI" id="CHEBI:15867"/>
        <dbReference type="ChEBI" id="CHEBI:53455"/>
        <dbReference type="ChEBI" id="CHEBI:57783"/>
        <dbReference type="ChEBI" id="CHEBI:58349"/>
        <dbReference type="EC" id="1.1.1.179"/>
    </reaction>
</comment>
<dbReference type="InterPro" id="IPR036291">
    <property type="entry name" value="NAD(P)-bd_dom_sf"/>
</dbReference>
<reference evidence="8" key="1">
    <citation type="submission" date="2021-07" db="EMBL/GenBank/DDBJ databases">
        <authorList>
            <person name="Durling M."/>
        </authorList>
    </citation>
    <scope>NUCLEOTIDE SEQUENCE</scope>
</reference>
<dbReference type="PANTHER" id="PTHR22604:SF115">
    <property type="entry name" value="DIHYDRODIOL DEHYDROGENASE, PUTATIVE (AFU_ORTHOLOGUE AFUA_1G07520)-RELATED"/>
    <property type="match status" value="1"/>
</dbReference>
<dbReference type="SUPFAM" id="SSF51735">
    <property type="entry name" value="NAD(P)-binding Rossmann-fold domains"/>
    <property type="match status" value="1"/>
</dbReference>
<sequence>MAYNLKWGILATGGIATTFAKDLLTNPATRDVTDVSHTVAAAASSSSQARAQEFLTSIKAPTSAKAYGSYHELVKDPNVDIIYVATPHSHHFQNCMLALEAGKHVLCEKAFTVNAEQARVLVKKAKEKGLFLMEAVWTRYFPLSIKIREMIQEGKIGDLVRVSSDNSFNLVGNPDAWGLGEAGDKNRMVNMDLAGGALLDLGIYSLTWVFQILYLCQKIEDRERPKVLAAVDQYRTGADEMTSIICHFQKNRTMGVATTGLKVATQIAGENSSSAGPACRIQGTKGEIQVTGPLYRPLKYKVILPGGKEEEVHCPIPKDPEREGADAEGWGHGMFWEADEAARCLRDGKKESDTLTLEESVVIMETMDEVRKQGNIVYPEMIERAVYDEKSPLNGKN</sequence>
<dbReference type="AlphaFoldDB" id="A0A9N9PS65"/>
<dbReference type="EMBL" id="CAJVRL010000052">
    <property type="protein sequence ID" value="CAG8953855.1"/>
    <property type="molecule type" value="Genomic_DNA"/>
</dbReference>
<gene>
    <name evidence="8" type="ORF">HYFRA_00006748</name>
</gene>
<dbReference type="Pfam" id="PF22725">
    <property type="entry name" value="GFO_IDH_MocA_C3"/>
    <property type="match status" value="1"/>
</dbReference>
<protein>
    <recommendedName>
        <fullName evidence="3">D-xylose 1-dehydrogenase (NADP(+), D-xylono-1,5-lactone-forming)</fullName>
        <ecNumber evidence="3">1.1.1.179</ecNumber>
    </recommendedName>
    <alternativeName>
        <fullName evidence="4">D-xylose-NADP dehydrogenase</fullName>
    </alternativeName>
</protein>
<evidence type="ECO:0000259" key="7">
    <source>
        <dbReference type="Pfam" id="PF22725"/>
    </source>
</evidence>
<evidence type="ECO:0000256" key="4">
    <source>
        <dbReference type="ARBA" id="ARBA00042988"/>
    </source>
</evidence>
<dbReference type="EC" id="1.1.1.179" evidence="3"/>
<comment type="caution">
    <text evidence="8">The sequence shown here is derived from an EMBL/GenBank/DDBJ whole genome shotgun (WGS) entry which is preliminary data.</text>
</comment>
<evidence type="ECO:0000256" key="5">
    <source>
        <dbReference type="ARBA" id="ARBA00049233"/>
    </source>
</evidence>
<organism evidence="8 9">
    <name type="scientific">Hymenoscyphus fraxineus</name>
    <dbReference type="NCBI Taxonomy" id="746836"/>
    <lineage>
        <taxon>Eukaryota</taxon>
        <taxon>Fungi</taxon>
        <taxon>Dikarya</taxon>
        <taxon>Ascomycota</taxon>
        <taxon>Pezizomycotina</taxon>
        <taxon>Leotiomycetes</taxon>
        <taxon>Helotiales</taxon>
        <taxon>Helotiaceae</taxon>
        <taxon>Hymenoscyphus</taxon>
    </lineage>
</organism>